<comment type="caution">
    <text evidence="2">The sequence shown here is derived from an EMBL/GenBank/DDBJ whole genome shotgun (WGS) entry which is preliminary data.</text>
</comment>
<dbReference type="InterPro" id="IPR036259">
    <property type="entry name" value="MFS_trans_sf"/>
</dbReference>
<accession>A0AAV1ZNK1</accession>
<keyword evidence="1" id="KW-0812">Transmembrane</keyword>
<evidence type="ECO:0000313" key="3">
    <source>
        <dbReference type="Proteomes" id="UP001497382"/>
    </source>
</evidence>
<proteinExistence type="predicted"/>
<evidence type="ECO:0008006" key="4">
    <source>
        <dbReference type="Google" id="ProtNLM"/>
    </source>
</evidence>
<keyword evidence="3" id="KW-1185">Reference proteome</keyword>
<sequence length="170" mass="18400">MNRNGCNTTKVVICSRRMSGPDGPSSWVIAAACCFINMMMYGMTRLSGVLFVASVPRYHVNRESASFPYTFANFVRNTAGPLVGYLGDRLGVRLVTTFGCLLAAIGVGTCFLAESIGTITVLWGTVFGYFRDDGGSYGYIFVGIGIISAACCIAWLLAPFILKCRKRIKS</sequence>
<dbReference type="EMBL" id="CAXIEN010000066">
    <property type="protein sequence ID" value="CAL1273222.1"/>
    <property type="molecule type" value="Genomic_DNA"/>
</dbReference>
<evidence type="ECO:0000256" key="1">
    <source>
        <dbReference type="SAM" id="Phobius"/>
    </source>
</evidence>
<dbReference type="PROSITE" id="PS51257">
    <property type="entry name" value="PROKAR_LIPOPROTEIN"/>
    <property type="match status" value="1"/>
</dbReference>
<dbReference type="SUPFAM" id="SSF103473">
    <property type="entry name" value="MFS general substrate transporter"/>
    <property type="match status" value="1"/>
</dbReference>
<keyword evidence="1" id="KW-1133">Transmembrane helix</keyword>
<dbReference type="Proteomes" id="UP001497382">
    <property type="component" value="Unassembled WGS sequence"/>
</dbReference>
<feature type="transmembrane region" description="Helical" evidence="1">
    <location>
        <begin position="137"/>
        <end position="162"/>
    </location>
</feature>
<name>A0AAV1ZNK1_9ARAC</name>
<reference evidence="2 3" key="1">
    <citation type="submission" date="2024-04" db="EMBL/GenBank/DDBJ databases">
        <authorList>
            <person name="Rising A."/>
            <person name="Reimegard J."/>
            <person name="Sonavane S."/>
            <person name="Akerstrom W."/>
            <person name="Nylinder S."/>
            <person name="Hedman E."/>
            <person name="Kallberg Y."/>
        </authorList>
    </citation>
    <scope>NUCLEOTIDE SEQUENCE [LARGE SCALE GENOMIC DNA]</scope>
</reference>
<protein>
    <recommendedName>
        <fullName evidence="4">Monocarboxylate transporter</fullName>
    </recommendedName>
</protein>
<feature type="transmembrane region" description="Helical" evidence="1">
    <location>
        <begin position="27"/>
        <end position="53"/>
    </location>
</feature>
<keyword evidence="1" id="KW-0472">Membrane</keyword>
<dbReference type="AlphaFoldDB" id="A0AAV1ZNK1"/>
<evidence type="ECO:0000313" key="2">
    <source>
        <dbReference type="EMBL" id="CAL1273222.1"/>
    </source>
</evidence>
<gene>
    <name evidence="2" type="ORF">LARSCL_LOCUS6772</name>
</gene>
<feature type="transmembrane region" description="Helical" evidence="1">
    <location>
        <begin position="98"/>
        <end position="125"/>
    </location>
</feature>
<dbReference type="Gene3D" id="1.20.1250.20">
    <property type="entry name" value="MFS general substrate transporter like domains"/>
    <property type="match status" value="1"/>
</dbReference>
<organism evidence="2 3">
    <name type="scientific">Larinioides sclopetarius</name>
    <dbReference type="NCBI Taxonomy" id="280406"/>
    <lineage>
        <taxon>Eukaryota</taxon>
        <taxon>Metazoa</taxon>
        <taxon>Ecdysozoa</taxon>
        <taxon>Arthropoda</taxon>
        <taxon>Chelicerata</taxon>
        <taxon>Arachnida</taxon>
        <taxon>Araneae</taxon>
        <taxon>Araneomorphae</taxon>
        <taxon>Entelegynae</taxon>
        <taxon>Araneoidea</taxon>
        <taxon>Araneidae</taxon>
        <taxon>Larinioides</taxon>
    </lineage>
</organism>